<dbReference type="VEuPathDB" id="VectorBase:ADIR003083"/>
<protein>
    <recommendedName>
        <fullName evidence="1">DUF4781 domain-containing protein</fullName>
    </recommendedName>
</protein>
<name>A0A182N612_9DIPT</name>
<dbReference type="PANTHER" id="PTHR21115:SF0">
    <property type="entry name" value="GH06117P-RELATED"/>
    <property type="match status" value="1"/>
</dbReference>
<dbReference type="EnsemblMetazoa" id="ADIR003083-RA">
    <property type="protein sequence ID" value="ADIR003083-PA"/>
    <property type="gene ID" value="ADIR003083"/>
</dbReference>
<reference evidence="2" key="2">
    <citation type="submission" date="2020-05" db="UniProtKB">
        <authorList>
            <consortium name="EnsemblMetazoa"/>
        </authorList>
    </citation>
    <scope>IDENTIFICATION</scope>
    <source>
        <strain evidence="2">WRAIR2</strain>
    </source>
</reference>
<evidence type="ECO:0000313" key="3">
    <source>
        <dbReference type="Proteomes" id="UP000075884"/>
    </source>
</evidence>
<feature type="domain" description="DUF4781" evidence="1">
    <location>
        <begin position="289"/>
        <end position="505"/>
    </location>
</feature>
<proteinExistence type="predicted"/>
<keyword evidence="3" id="KW-1185">Reference proteome</keyword>
<evidence type="ECO:0000313" key="2">
    <source>
        <dbReference type="EnsemblMetazoa" id="ADIR003083-PA"/>
    </source>
</evidence>
<evidence type="ECO:0000259" key="1">
    <source>
        <dbReference type="Pfam" id="PF16013"/>
    </source>
</evidence>
<dbReference type="Proteomes" id="UP000075884">
    <property type="component" value="Unassembled WGS sequence"/>
</dbReference>
<dbReference type="InterPro" id="IPR031962">
    <property type="entry name" value="DUF4781"/>
</dbReference>
<accession>A0A182N612</accession>
<dbReference type="PANTHER" id="PTHR21115">
    <property type="entry name" value="GH06117P-RELATED"/>
    <property type="match status" value="1"/>
</dbReference>
<feature type="domain" description="DUF4781" evidence="1">
    <location>
        <begin position="116"/>
        <end position="179"/>
    </location>
</feature>
<organism evidence="2 3">
    <name type="scientific">Anopheles dirus</name>
    <dbReference type="NCBI Taxonomy" id="7168"/>
    <lineage>
        <taxon>Eukaryota</taxon>
        <taxon>Metazoa</taxon>
        <taxon>Ecdysozoa</taxon>
        <taxon>Arthropoda</taxon>
        <taxon>Hexapoda</taxon>
        <taxon>Insecta</taxon>
        <taxon>Pterygota</taxon>
        <taxon>Neoptera</taxon>
        <taxon>Endopterygota</taxon>
        <taxon>Diptera</taxon>
        <taxon>Nematocera</taxon>
        <taxon>Culicoidea</taxon>
        <taxon>Culicidae</taxon>
        <taxon>Anophelinae</taxon>
        <taxon>Anopheles</taxon>
    </lineage>
</organism>
<sequence length="676" mass="77490">MSQYHVSQIMHHFLQRGVELEQGELIRCSEKFFEADSKPFVANLLAYVLGQTPDDVESFEMFHRTDFLTDRKLYRKLEKVVNRMPTLEFQLIPLVMLCKGEMETSFVVRVRKLPQSNECVYLDMAFRKYKSFDQFLNSNRLPESMLWYPSGGLLQYEQDAPIPKIQIEMCENKMVHDHVSRIMHHFLQRGVELEQEELTRCSEKFFQADSKPFVANLLAYVLGQTPDDLKSFEMFHSPNLLTDRKLYGQLEKMVNLMPTLEFQLIPLVMVYNGEMQTAFVVRVRKLPQSNECVYVDLTLRTYKSFDQFLDSNRLPESMLWYPSGGLLQYEQDAPIPKIQIESRLIKRTGDIWKGIAIAGTGVATILAFTPLGLAVTAPLLFVTSVPTLGFSIADLVDGVKHERNTVVAQRSLALGFSLMTFASAGLTSICRLEKLRRMVPTDVLLKLEKAEQLLAASRRWVSVTEVTVSIIGNSNGWKEIPKEDWIRMGSLLCFAFRESFSDETAIRLYGLMQKNGVLKFFRELCPNALYETMRAKVCGPLFGNFLRFVVDYLQKGVEFKVDDGFTTITLFGHEFKFEMLFAVNWELMQSLLLVVQRSGHTIGQLFMGLRDSEPFTQDMLNDVLELLGLISRLGDISCTLADYIIIGPGHHYTLTPCDIDLSYYNAGFPMLQCYRG</sequence>
<dbReference type="STRING" id="7168.A0A182N612"/>
<dbReference type="AlphaFoldDB" id="A0A182N612"/>
<reference evidence="3" key="1">
    <citation type="submission" date="2013-03" db="EMBL/GenBank/DDBJ databases">
        <title>The Genome Sequence of Anopheles dirus WRAIR2.</title>
        <authorList>
            <consortium name="The Broad Institute Genomics Platform"/>
            <person name="Neafsey D.E."/>
            <person name="Walton C."/>
            <person name="Walker B."/>
            <person name="Young S.K."/>
            <person name="Zeng Q."/>
            <person name="Gargeya S."/>
            <person name="Fitzgerald M."/>
            <person name="Haas B."/>
            <person name="Abouelleil A."/>
            <person name="Allen A.W."/>
            <person name="Alvarado L."/>
            <person name="Arachchi H.M."/>
            <person name="Berlin A.M."/>
            <person name="Chapman S.B."/>
            <person name="Gainer-Dewar J."/>
            <person name="Goldberg J."/>
            <person name="Griggs A."/>
            <person name="Gujja S."/>
            <person name="Hansen M."/>
            <person name="Howarth C."/>
            <person name="Imamovic A."/>
            <person name="Ireland A."/>
            <person name="Larimer J."/>
            <person name="McCowan C."/>
            <person name="Murphy C."/>
            <person name="Pearson M."/>
            <person name="Poon T.W."/>
            <person name="Priest M."/>
            <person name="Roberts A."/>
            <person name="Saif S."/>
            <person name="Shea T."/>
            <person name="Sisk P."/>
            <person name="Sykes S."/>
            <person name="Wortman J."/>
            <person name="Nusbaum C."/>
            <person name="Birren B."/>
        </authorList>
    </citation>
    <scope>NUCLEOTIDE SEQUENCE [LARGE SCALE GENOMIC DNA]</scope>
    <source>
        <strain evidence="3">WRAIR2</strain>
    </source>
</reference>
<dbReference type="Pfam" id="PF16013">
    <property type="entry name" value="DUF4781"/>
    <property type="match status" value="2"/>
</dbReference>